<evidence type="ECO:0000256" key="2">
    <source>
        <dbReference type="ARBA" id="ARBA00022729"/>
    </source>
</evidence>
<dbReference type="InterPro" id="IPR025483">
    <property type="entry name" value="Lipase_euk"/>
</dbReference>
<dbReference type="SUPFAM" id="SSF53474">
    <property type="entry name" value="alpha/beta-Hydrolases"/>
    <property type="match status" value="1"/>
</dbReference>
<sequence>MSPALVIATWLRALFFLTPLAMPSSSASDVYEDAILDPAGLMRKFGYTVEVHNVTTEDGYILEVDRILPKISANGSTKKRTPILLVHGLFCNAATWVANQPWQSPGFLLADAGFDVWLINSRGVPQSNRHVNLSTDDPRFWAWSFDEIGRFDLPAVVDEMLNVTESTNVSILATSRGTASSLVFLSLRPEYNKKVSILVNYAPVANVTHITSPIRRLIPVAEKLKTINDLFTHGGFMVQSQAKRRRTARVCDSLLRRGCYLPVSTLYGINWKQHNSTRIPVYLTNLLVGSSSQDVVHFAQMFRRKNFVRYDYGEDENRNRYNQTTPPAYPLEKISVPVALYQGCADYLADPLDVEDLYKRLPHVVHKYVVPDPNFGHLDFIFGYNATEILHKNMIDLVSNYTRDEVRM</sequence>
<feature type="signal peptide" evidence="9">
    <location>
        <begin position="1"/>
        <end position="27"/>
    </location>
</feature>
<keyword evidence="4 7" id="KW-0442">Lipid degradation</keyword>
<feature type="active site" description="Charge relay system" evidence="8">
    <location>
        <position position="377"/>
    </location>
</feature>
<evidence type="ECO:0000313" key="11">
    <source>
        <dbReference type="EMBL" id="AEO35670.1"/>
    </source>
</evidence>
<feature type="active site" description="Nucleophile" evidence="8">
    <location>
        <position position="175"/>
    </location>
</feature>
<evidence type="ECO:0000256" key="9">
    <source>
        <dbReference type="SAM" id="SignalP"/>
    </source>
</evidence>
<feature type="active site" description="Charge relay system" evidence="8">
    <location>
        <position position="346"/>
    </location>
</feature>
<dbReference type="PIRSF" id="PIRSF000862">
    <property type="entry name" value="Steryl_ester_lip"/>
    <property type="match status" value="1"/>
</dbReference>
<keyword evidence="2 9" id="KW-0732">Signal</keyword>
<feature type="domain" description="Partial AB-hydrolase lipase" evidence="10">
    <location>
        <begin position="41"/>
        <end position="99"/>
    </location>
</feature>
<dbReference type="InterPro" id="IPR006693">
    <property type="entry name" value="AB_hydrolase_lipase"/>
</dbReference>
<evidence type="ECO:0000256" key="6">
    <source>
        <dbReference type="ARBA" id="ARBA00023180"/>
    </source>
</evidence>
<dbReference type="GO" id="GO:0016042">
    <property type="term" value="P:lipid catabolic process"/>
    <property type="evidence" value="ECO:0007669"/>
    <property type="project" value="UniProtKB-KW"/>
</dbReference>
<feature type="chain" id="PRO_5003447289" description="Lipase" evidence="9">
    <location>
        <begin position="28"/>
        <end position="408"/>
    </location>
</feature>
<name>G3MQA2_AMBMU</name>
<reference evidence="11" key="1">
    <citation type="journal article" date="2011" name="PLoS ONE">
        <title>A deep insight into the sialotranscriptome of the gulf coast tick, Amblyomma maculatum.</title>
        <authorList>
            <person name="Karim S."/>
            <person name="Singh P."/>
            <person name="Ribeiro J.M."/>
        </authorList>
    </citation>
    <scope>NUCLEOTIDE SEQUENCE</scope>
    <source>
        <tissue evidence="11">Salivary gland</tissue>
    </source>
</reference>
<evidence type="ECO:0000256" key="3">
    <source>
        <dbReference type="ARBA" id="ARBA00022801"/>
    </source>
</evidence>
<evidence type="ECO:0000256" key="8">
    <source>
        <dbReference type="PIRSR" id="PIRSR000862-1"/>
    </source>
</evidence>
<protein>
    <recommendedName>
        <fullName evidence="7">Lipase</fullName>
    </recommendedName>
</protein>
<dbReference type="EMBL" id="JO844053">
    <property type="protein sequence ID" value="AEO35670.1"/>
    <property type="molecule type" value="mRNA"/>
</dbReference>
<keyword evidence="3 7" id="KW-0378">Hydrolase</keyword>
<dbReference type="InterPro" id="IPR029058">
    <property type="entry name" value="AB_hydrolase_fold"/>
</dbReference>
<dbReference type="FunFam" id="3.40.50.1820:FF:000057">
    <property type="entry name" value="Lipase"/>
    <property type="match status" value="1"/>
</dbReference>
<evidence type="ECO:0000256" key="1">
    <source>
        <dbReference type="ARBA" id="ARBA00010701"/>
    </source>
</evidence>
<accession>G3MQA2</accession>
<dbReference type="AlphaFoldDB" id="G3MQA2"/>
<dbReference type="Gene3D" id="3.40.50.1820">
    <property type="entry name" value="alpha/beta hydrolase"/>
    <property type="match status" value="1"/>
</dbReference>
<evidence type="ECO:0000256" key="5">
    <source>
        <dbReference type="ARBA" id="ARBA00023098"/>
    </source>
</evidence>
<evidence type="ECO:0000256" key="7">
    <source>
        <dbReference type="PIRNR" id="PIRNR000862"/>
    </source>
</evidence>
<dbReference type="Pfam" id="PF04083">
    <property type="entry name" value="Abhydro_lipase"/>
    <property type="match status" value="1"/>
</dbReference>
<keyword evidence="6" id="KW-0325">Glycoprotein</keyword>
<evidence type="ECO:0000259" key="10">
    <source>
        <dbReference type="Pfam" id="PF04083"/>
    </source>
</evidence>
<organism evidence="11">
    <name type="scientific">Amblyomma maculatum</name>
    <name type="common">Gulf Coast tick</name>
    <dbReference type="NCBI Taxonomy" id="34609"/>
    <lineage>
        <taxon>Eukaryota</taxon>
        <taxon>Metazoa</taxon>
        <taxon>Ecdysozoa</taxon>
        <taxon>Arthropoda</taxon>
        <taxon>Chelicerata</taxon>
        <taxon>Arachnida</taxon>
        <taxon>Acari</taxon>
        <taxon>Parasitiformes</taxon>
        <taxon>Ixodida</taxon>
        <taxon>Ixodoidea</taxon>
        <taxon>Ixodidae</taxon>
        <taxon>Amblyomminae</taxon>
        <taxon>Amblyomma</taxon>
    </lineage>
</organism>
<keyword evidence="5" id="KW-0443">Lipid metabolism</keyword>
<dbReference type="PANTHER" id="PTHR11005">
    <property type="entry name" value="LYSOSOMAL ACID LIPASE-RELATED"/>
    <property type="match status" value="1"/>
</dbReference>
<dbReference type="GO" id="GO:0016788">
    <property type="term" value="F:hydrolase activity, acting on ester bonds"/>
    <property type="evidence" value="ECO:0007669"/>
    <property type="project" value="InterPro"/>
</dbReference>
<comment type="similarity">
    <text evidence="1 7">Belongs to the AB hydrolase superfamily. Lipase family.</text>
</comment>
<proteinExistence type="evidence at transcript level"/>
<evidence type="ECO:0000256" key="4">
    <source>
        <dbReference type="ARBA" id="ARBA00022963"/>
    </source>
</evidence>